<dbReference type="Pfam" id="PF12867">
    <property type="entry name" value="DinB_2"/>
    <property type="match status" value="1"/>
</dbReference>
<feature type="region of interest" description="Disordered" evidence="6">
    <location>
        <begin position="696"/>
        <end position="715"/>
    </location>
</feature>
<dbReference type="PANTHER" id="PTHR43397">
    <property type="entry name" value="ERGOTHIONEINE BIOSYNTHESIS PROTEIN 1"/>
    <property type="match status" value="1"/>
</dbReference>
<protein>
    <recommendedName>
        <fullName evidence="12">N-methyltransferase</fullName>
    </recommendedName>
</protein>
<dbReference type="InterPro" id="IPR017805">
    <property type="entry name" value="SAM_MeTrfase_EasF-type_put"/>
</dbReference>
<gene>
    <name evidence="10" type="ORF">M437DRAFT_84528</name>
</gene>
<keyword evidence="11" id="KW-1185">Reference proteome</keyword>
<dbReference type="Gene3D" id="3.90.1580.10">
    <property type="entry name" value="paralog of FGE (formylglycine-generating enzyme)"/>
    <property type="match status" value="1"/>
</dbReference>
<keyword evidence="1" id="KW-0489">Methyltransferase</keyword>
<evidence type="ECO:0000259" key="7">
    <source>
        <dbReference type="Pfam" id="PF03781"/>
    </source>
</evidence>
<dbReference type="Pfam" id="PF10017">
    <property type="entry name" value="Methyltransf_33"/>
    <property type="match status" value="1"/>
</dbReference>
<dbReference type="RefSeq" id="XP_040879857.1">
    <property type="nucleotide sequence ID" value="XM_041028119.1"/>
</dbReference>
<dbReference type="InterPro" id="IPR042095">
    <property type="entry name" value="SUMF_sf"/>
</dbReference>
<dbReference type="Gene3D" id="3.40.50.150">
    <property type="entry name" value="Vaccinia Virus protein VP39"/>
    <property type="match status" value="1"/>
</dbReference>
<keyword evidence="3" id="KW-0560">Oxidoreductase</keyword>
<evidence type="ECO:0000256" key="5">
    <source>
        <dbReference type="ARBA" id="ARBA00037882"/>
    </source>
</evidence>
<dbReference type="InterPro" id="IPR051128">
    <property type="entry name" value="EgtD_Methyltrsf_superfamily"/>
</dbReference>
<feature type="domain" description="Sulfatase-modifying factor enzyme-like" evidence="7">
    <location>
        <begin position="551"/>
        <end position="825"/>
    </location>
</feature>
<dbReference type="GO" id="GO:0032259">
    <property type="term" value="P:methylation"/>
    <property type="evidence" value="ECO:0007669"/>
    <property type="project" value="UniProtKB-KW"/>
</dbReference>
<dbReference type="Pfam" id="PF03781">
    <property type="entry name" value="FGE-sulfatase"/>
    <property type="match status" value="1"/>
</dbReference>
<dbReference type="HOGENOM" id="CLU_006921_0_1_1"/>
<proteinExistence type="predicted"/>
<comment type="pathway">
    <text evidence="5">Amino-acid biosynthesis; ergothioneine biosynthesis.</text>
</comment>
<feature type="domain" description="Histidine-specific methyltransferase SAM-dependent" evidence="8">
    <location>
        <begin position="25"/>
        <end position="330"/>
    </location>
</feature>
<dbReference type="GO" id="GO:0052706">
    <property type="term" value="F:L-histidine N(alpha)-methyltransferase activity"/>
    <property type="evidence" value="ECO:0007669"/>
    <property type="project" value="EnsemblFungi"/>
</dbReference>
<dbReference type="Proteomes" id="UP000030672">
    <property type="component" value="Unassembled WGS sequence"/>
</dbReference>
<dbReference type="EMBL" id="KL584833">
    <property type="protein sequence ID" value="KEQ62834.1"/>
    <property type="molecule type" value="Genomic_DNA"/>
</dbReference>
<evidence type="ECO:0000313" key="11">
    <source>
        <dbReference type="Proteomes" id="UP000030672"/>
    </source>
</evidence>
<evidence type="ECO:0000313" key="10">
    <source>
        <dbReference type="EMBL" id="KEQ62834.1"/>
    </source>
</evidence>
<organism evidence="10 11">
    <name type="scientific">Aureobasidium melanogenum (strain CBS 110374)</name>
    <name type="common">Aureobasidium pullulans var. melanogenum</name>
    <dbReference type="NCBI Taxonomy" id="1043003"/>
    <lineage>
        <taxon>Eukaryota</taxon>
        <taxon>Fungi</taxon>
        <taxon>Dikarya</taxon>
        <taxon>Ascomycota</taxon>
        <taxon>Pezizomycotina</taxon>
        <taxon>Dothideomycetes</taxon>
        <taxon>Dothideomycetidae</taxon>
        <taxon>Dothideales</taxon>
        <taxon>Saccotheciaceae</taxon>
        <taxon>Aureobasidium</taxon>
    </lineage>
</organism>
<sequence length="827" mass="92598">MATNTAPQIIDIRQDGGGLTPLVPQIREGLNAREGQEKRLPTLLLYSEDGLKLFEKITYLDEYYPTGQEIQVLEAYADRIADRIALESDSMLVELGSGNLRKVRILLDALDRKGKNVSYYALDVSEVELQRTLAEVPQGTFKHVQCHGLLGTYDEGLEWLKKPENAHRSKTVLSLGSSIGNFSRAEAAKFLAQFSETLDPNDTLLLGVDACTDADKVYHAYNDREGLTHEFILCGLKQANRLLGYEAFDISKWKVIGQYNKETDRHEAFVSPKEDVTIEGALIRAGEQVRIEESYKYNSAQSERLWSDAGLTEGARWANSDGDYALHLLNKPKVQYPLVAEKYAAQPVPSLEEWNQLWAAWDAVTLEMIPEEELLEKPIKLRNACIFYLGHIPTFMDIHLTRATHGKPTEPSSYPSIFERGIDPDVDDPEQCHAHSEIPDSWPPATEILDFQSKVRIRVKKLYASGQATNDRAVSRALWLSYEHEIMHLETLLYMLIQSEKTMAPPTTVMPDFEALAVQARQGAVENQWFDIPAQEIEIGLEDPDDNSGPEHFFGWDNEKPKRTVQVPAFKAQGRPITNGEYAKYLEENHIDTLPASWQTLSRANGAEAATDPSSAFLNGKAVRTVYGPVSLKLALDWPVCASYDEVAGCARWMGGRIPTMEEARSIYHYVEEAKTKAHKSLGARIPAVNAHLVNDGVEESPPSKTSSSSSAGPNPKDLFVDLLGANVGFRHWHPMPVSQYGNKLAGQSEMGGVWEWTSTVLNKHEGFEAMPLYPGYTADFFDGKHNIVLGGSWATHPRIAGRKTFVNWYQRNYPFVWAGARMVKDA</sequence>
<dbReference type="InterPro" id="IPR029063">
    <property type="entry name" value="SAM-dependent_MTases_sf"/>
</dbReference>
<evidence type="ECO:0000256" key="4">
    <source>
        <dbReference type="ARBA" id="ARBA00023004"/>
    </source>
</evidence>
<dbReference type="InterPro" id="IPR016187">
    <property type="entry name" value="CTDL_fold"/>
</dbReference>
<evidence type="ECO:0000259" key="9">
    <source>
        <dbReference type="Pfam" id="PF12867"/>
    </source>
</evidence>
<dbReference type="SUPFAM" id="SSF56436">
    <property type="entry name" value="C-type lectin-like"/>
    <property type="match status" value="1"/>
</dbReference>
<evidence type="ECO:0000256" key="2">
    <source>
        <dbReference type="ARBA" id="ARBA00022679"/>
    </source>
</evidence>
<feature type="domain" description="DinB-like" evidence="9">
    <location>
        <begin position="356"/>
        <end position="491"/>
    </location>
</feature>
<dbReference type="NCBIfam" id="TIGR03439">
    <property type="entry name" value="methyl_EasF"/>
    <property type="match status" value="1"/>
</dbReference>
<evidence type="ECO:0000256" key="3">
    <source>
        <dbReference type="ARBA" id="ARBA00023002"/>
    </source>
</evidence>
<dbReference type="PANTHER" id="PTHR43397:SF1">
    <property type="entry name" value="ERGOTHIONEINE BIOSYNTHESIS PROTEIN 1"/>
    <property type="match status" value="1"/>
</dbReference>
<dbReference type="STRING" id="1043003.A0A074VUA4"/>
<dbReference type="InterPro" id="IPR019257">
    <property type="entry name" value="MeTrfase_dom"/>
</dbReference>
<dbReference type="GO" id="GO:1903257">
    <property type="term" value="P:selenoneine biosynthetic process"/>
    <property type="evidence" value="ECO:0007669"/>
    <property type="project" value="EnsemblFungi"/>
</dbReference>
<feature type="compositionally biased region" description="Low complexity" evidence="6">
    <location>
        <begin position="701"/>
        <end position="715"/>
    </location>
</feature>
<reference evidence="10 11" key="1">
    <citation type="journal article" date="2014" name="BMC Genomics">
        <title>Genome sequencing of four Aureobasidium pullulans varieties: biotechnological potential, stress tolerance, and description of new species.</title>
        <authorList>
            <person name="Gostin Ar C."/>
            <person name="Ohm R.A."/>
            <person name="Kogej T."/>
            <person name="Sonjak S."/>
            <person name="Turk M."/>
            <person name="Zajc J."/>
            <person name="Zalar P."/>
            <person name="Grube M."/>
            <person name="Sun H."/>
            <person name="Han J."/>
            <person name="Sharma A."/>
            <person name="Chiniquy J."/>
            <person name="Ngan C.Y."/>
            <person name="Lipzen A."/>
            <person name="Barry K."/>
            <person name="Grigoriev I.V."/>
            <person name="Gunde-Cimerman N."/>
        </authorList>
    </citation>
    <scope>NUCLEOTIDE SEQUENCE [LARGE SCALE GENOMIC DNA]</scope>
    <source>
        <strain evidence="10 11">CBS 110374</strain>
    </source>
</reference>
<evidence type="ECO:0000259" key="8">
    <source>
        <dbReference type="Pfam" id="PF10017"/>
    </source>
</evidence>
<dbReference type="GeneID" id="63921492"/>
<dbReference type="GO" id="GO:0052699">
    <property type="term" value="P:ergothioneine biosynthetic process"/>
    <property type="evidence" value="ECO:0007669"/>
    <property type="project" value="EnsemblFungi"/>
</dbReference>
<evidence type="ECO:0008006" key="12">
    <source>
        <dbReference type="Google" id="ProtNLM"/>
    </source>
</evidence>
<accession>A0A074VUA4</accession>
<dbReference type="InterPro" id="IPR005532">
    <property type="entry name" value="SUMF_dom"/>
</dbReference>
<keyword evidence="4" id="KW-0408">Iron</keyword>
<dbReference type="InterPro" id="IPR024775">
    <property type="entry name" value="DinB-like"/>
</dbReference>
<keyword evidence="2" id="KW-0808">Transferase</keyword>
<evidence type="ECO:0000256" key="6">
    <source>
        <dbReference type="SAM" id="MobiDB-lite"/>
    </source>
</evidence>
<name>A0A074VUA4_AURM1</name>
<dbReference type="AlphaFoldDB" id="A0A074VUA4"/>
<evidence type="ECO:0000256" key="1">
    <source>
        <dbReference type="ARBA" id="ARBA00022603"/>
    </source>
</evidence>